<proteinExistence type="predicted"/>
<evidence type="ECO:0000256" key="1">
    <source>
        <dbReference type="ARBA" id="ARBA00004141"/>
    </source>
</evidence>
<feature type="transmembrane region" description="Helical" evidence="5">
    <location>
        <begin position="48"/>
        <end position="71"/>
    </location>
</feature>
<feature type="transmembrane region" description="Helical" evidence="5">
    <location>
        <begin position="181"/>
        <end position="203"/>
    </location>
</feature>
<organism evidence="7 8">
    <name type="scientific">Neogobius melanostomus</name>
    <name type="common">round goby</name>
    <dbReference type="NCBI Taxonomy" id="47308"/>
    <lineage>
        <taxon>Eukaryota</taxon>
        <taxon>Metazoa</taxon>
        <taxon>Chordata</taxon>
        <taxon>Craniata</taxon>
        <taxon>Vertebrata</taxon>
        <taxon>Euteleostomi</taxon>
        <taxon>Actinopterygii</taxon>
        <taxon>Neopterygii</taxon>
        <taxon>Teleostei</taxon>
        <taxon>Neoteleostei</taxon>
        <taxon>Acanthomorphata</taxon>
        <taxon>Gobiaria</taxon>
        <taxon>Gobiiformes</taxon>
        <taxon>Gobioidei</taxon>
        <taxon>Gobiidae</taxon>
        <taxon>Benthophilinae</taxon>
        <taxon>Neogobiini</taxon>
        <taxon>Neogobius</taxon>
    </lineage>
</organism>
<dbReference type="GO" id="GO:0022857">
    <property type="term" value="F:transmembrane transporter activity"/>
    <property type="evidence" value="ECO:0007669"/>
    <property type="project" value="InterPro"/>
</dbReference>
<dbReference type="AlphaFoldDB" id="A0A8C6UBG5"/>
<dbReference type="InterPro" id="IPR005828">
    <property type="entry name" value="MFS_sugar_transport-like"/>
</dbReference>
<evidence type="ECO:0000313" key="8">
    <source>
        <dbReference type="Proteomes" id="UP000694523"/>
    </source>
</evidence>
<name>A0A8C6UBG5_9GOBI</name>
<evidence type="ECO:0000256" key="4">
    <source>
        <dbReference type="ARBA" id="ARBA00023136"/>
    </source>
</evidence>
<reference evidence="7" key="1">
    <citation type="submission" date="2025-08" db="UniProtKB">
        <authorList>
            <consortium name="Ensembl"/>
        </authorList>
    </citation>
    <scope>IDENTIFICATION</scope>
</reference>
<evidence type="ECO:0000256" key="2">
    <source>
        <dbReference type="ARBA" id="ARBA00022692"/>
    </source>
</evidence>
<evidence type="ECO:0000256" key="3">
    <source>
        <dbReference type="ARBA" id="ARBA00022989"/>
    </source>
</evidence>
<accession>A0A8C6UBG5</accession>
<comment type="subcellular location">
    <subcellularLocation>
        <location evidence="1">Membrane</location>
        <topology evidence="1">Multi-pass membrane protein</topology>
    </subcellularLocation>
</comment>
<dbReference type="PROSITE" id="PS50850">
    <property type="entry name" value="MFS"/>
    <property type="match status" value="1"/>
</dbReference>
<keyword evidence="2 5" id="KW-0812">Transmembrane</keyword>
<keyword evidence="4 5" id="KW-0472">Membrane</keyword>
<evidence type="ECO:0000256" key="5">
    <source>
        <dbReference type="SAM" id="Phobius"/>
    </source>
</evidence>
<dbReference type="Pfam" id="PF00083">
    <property type="entry name" value="Sugar_tr"/>
    <property type="match status" value="1"/>
</dbReference>
<dbReference type="GO" id="GO:0016020">
    <property type="term" value="C:membrane"/>
    <property type="evidence" value="ECO:0007669"/>
    <property type="project" value="UniProtKB-SubCell"/>
</dbReference>
<evidence type="ECO:0000313" key="7">
    <source>
        <dbReference type="Ensembl" id="ENSNMLP00000034596.1"/>
    </source>
</evidence>
<reference evidence="7" key="2">
    <citation type="submission" date="2025-09" db="UniProtKB">
        <authorList>
            <consortium name="Ensembl"/>
        </authorList>
    </citation>
    <scope>IDENTIFICATION</scope>
</reference>
<dbReference type="SUPFAM" id="SSF103473">
    <property type="entry name" value="MFS general substrate transporter"/>
    <property type="match status" value="1"/>
</dbReference>
<dbReference type="Ensembl" id="ENSNMLT00000038541.1">
    <property type="protein sequence ID" value="ENSNMLP00000034596.1"/>
    <property type="gene ID" value="ENSNMLG00000021526.1"/>
</dbReference>
<feature type="transmembrane region" description="Helical" evidence="5">
    <location>
        <begin position="77"/>
        <end position="99"/>
    </location>
</feature>
<dbReference type="Gene3D" id="1.20.1250.20">
    <property type="entry name" value="MFS general substrate transporter like domains"/>
    <property type="match status" value="1"/>
</dbReference>
<dbReference type="InterPro" id="IPR036259">
    <property type="entry name" value="MFS_trans_sf"/>
</dbReference>
<keyword evidence="3 5" id="KW-1133">Transmembrane helix</keyword>
<protein>
    <submittedName>
        <fullName evidence="7">Solute carrier family 22 member 13a</fullName>
    </submittedName>
</protein>
<dbReference type="PANTHER" id="PTHR24064">
    <property type="entry name" value="SOLUTE CARRIER FAMILY 22 MEMBER"/>
    <property type="match status" value="1"/>
</dbReference>
<feature type="domain" description="Major facilitator superfamily (MFS) profile" evidence="6">
    <location>
        <begin position="1"/>
        <end position="321"/>
    </location>
</feature>
<dbReference type="InterPro" id="IPR020846">
    <property type="entry name" value="MFS_dom"/>
</dbReference>
<evidence type="ECO:0000259" key="6">
    <source>
        <dbReference type="PROSITE" id="PS50850"/>
    </source>
</evidence>
<feature type="transmembrane region" description="Helical" evidence="5">
    <location>
        <begin position="292"/>
        <end position="316"/>
    </location>
</feature>
<keyword evidence="8" id="KW-1185">Reference proteome</keyword>
<feature type="transmembrane region" description="Helical" evidence="5">
    <location>
        <begin position="210"/>
        <end position="230"/>
    </location>
</feature>
<sequence>IPAVFMFLFTAITGLSHNFYLYMASQFMVGVGYGGFRMNGIILGKRSWGACLSQMFFAVGLCALAGLSYFVRDWRRVQFITAAPLGVVAFYIWFCVRYIPESARWLLDRGRVKEAREVLKKAAAINKGVVPVSLLNTVLKYQTQIKFQPKRMDRLETICWFSLNLTYYCLSFNVGNLGLDIFLTQLIFGLSEMPAHLLCIWLLEAVGRRVCLIGTLLGGGVTCLLIIAVGQGNAPLFSSVLQKMTIMKLMYSLIVYVQELFPTSLRQTASGLGNIACRAGGLLSPVVNMLVMYHWTIPIVVYSSLMFLSGALGFLLPETRRRELPDSTADVQTSFIYTSHNMFHIHIMNHVTFVCGELIYHMA</sequence>
<dbReference type="Proteomes" id="UP000694523">
    <property type="component" value="Unplaced"/>
</dbReference>